<dbReference type="GO" id="GO:0016020">
    <property type="term" value="C:membrane"/>
    <property type="evidence" value="ECO:0007669"/>
    <property type="project" value="InterPro"/>
</dbReference>
<dbReference type="SUPFAM" id="SSF49899">
    <property type="entry name" value="Concanavalin A-like lectins/glucanases"/>
    <property type="match status" value="1"/>
</dbReference>
<dbReference type="OrthoDB" id="8847287at2759"/>
<evidence type="ECO:0000256" key="1">
    <source>
        <dbReference type="SAM" id="MobiDB-lite"/>
    </source>
</evidence>
<proteinExistence type="predicted"/>
<dbReference type="Proteomes" id="UP000018936">
    <property type="component" value="Unassembled WGS sequence"/>
</dbReference>
<dbReference type="PROSITE" id="PS50060">
    <property type="entry name" value="MAM_2"/>
    <property type="match status" value="1"/>
</dbReference>
<feature type="region of interest" description="Disordered" evidence="1">
    <location>
        <begin position="168"/>
        <end position="190"/>
    </location>
</feature>
<dbReference type="Gene3D" id="2.60.120.200">
    <property type="match status" value="1"/>
</dbReference>
<reference evidence="3 4" key="1">
    <citation type="journal article" date="2013" name="Proc. Natl. Acad. Sci. U.S.A.">
        <title>The king cobra genome reveals dynamic gene evolution and adaptation in the snake venom system.</title>
        <authorList>
            <person name="Vonk F.J."/>
            <person name="Casewell N.R."/>
            <person name="Henkel C.V."/>
            <person name="Heimberg A.M."/>
            <person name="Jansen H.J."/>
            <person name="McCleary R.J."/>
            <person name="Kerkkamp H.M."/>
            <person name="Vos R.A."/>
            <person name="Guerreiro I."/>
            <person name="Calvete J.J."/>
            <person name="Wuster W."/>
            <person name="Woods A.E."/>
            <person name="Logan J.M."/>
            <person name="Harrison R.A."/>
            <person name="Castoe T.A."/>
            <person name="de Koning A.P."/>
            <person name="Pollock D.D."/>
            <person name="Yandell M."/>
            <person name="Calderon D."/>
            <person name="Renjifo C."/>
            <person name="Currier R.B."/>
            <person name="Salgado D."/>
            <person name="Pla D."/>
            <person name="Sanz L."/>
            <person name="Hyder A.S."/>
            <person name="Ribeiro J.M."/>
            <person name="Arntzen J.W."/>
            <person name="van den Thillart G.E."/>
            <person name="Boetzer M."/>
            <person name="Pirovano W."/>
            <person name="Dirks R.P."/>
            <person name="Spaink H.P."/>
            <person name="Duboule D."/>
            <person name="McGlinn E."/>
            <person name="Kini R.M."/>
            <person name="Richardson M.K."/>
        </authorList>
    </citation>
    <scope>NUCLEOTIDE SEQUENCE</scope>
    <source>
        <tissue evidence="3">Blood</tissue>
    </source>
</reference>
<organism evidence="3 4">
    <name type="scientific">Ophiophagus hannah</name>
    <name type="common">King cobra</name>
    <name type="synonym">Naja hannah</name>
    <dbReference type="NCBI Taxonomy" id="8665"/>
    <lineage>
        <taxon>Eukaryota</taxon>
        <taxon>Metazoa</taxon>
        <taxon>Chordata</taxon>
        <taxon>Craniata</taxon>
        <taxon>Vertebrata</taxon>
        <taxon>Euteleostomi</taxon>
        <taxon>Lepidosauria</taxon>
        <taxon>Squamata</taxon>
        <taxon>Bifurcata</taxon>
        <taxon>Unidentata</taxon>
        <taxon>Episquamata</taxon>
        <taxon>Toxicofera</taxon>
        <taxon>Serpentes</taxon>
        <taxon>Colubroidea</taxon>
        <taxon>Elapidae</taxon>
        <taxon>Elapinae</taxon>
        <taxon>Ophiophagus</taxon>
    </lineage>
</organism>
<protein>
    <submittedName>
        <fullName evidence="3">Apical endosomal glycoprotein</fullName>
    </submittedName>
</protein>
<sequence>FLALAIADGSLGTRWWAWFAQSNGTTSWREATVPLGARKRPFQLELLARADLDGPRGALPLAVSNISFVNCSTEGPASAPQAGLSCNFEADWCNWYLEQNDGFEWRRSQSRKGAVDHTTGTGSFLLAEPGGAWKSGWRARLLSAPQAAAATVKATCLSFWYRMEGPQIGKPPDSPAGASPTPGGGAVRLF</sequence>
<dbReference type="InterPro" id="IPR051560">
    <property type="entry name" value="MAM_domain-containing"/>
</dbReference>
<dbReference type="AlphaFoldDB" id="V8NG67"/>
<feature type="non-terminal residue" evidence="3">
    <location>
        <position position="190"/>
    </location>
</feature>
<accession>V8NG67</accession>
<feature type="domain" description="MAM" evidence="2">
    <location>
        <begin position="84"/>
        <end position="165"/>
    </location>
</feature>
<dbReference type="EMBL" id="AZIM01004519">
    <property type="protein sequence ID" value="ETE60638.1"/>
    <property type="molecule type" value="Genomic_DNA"/>
</dbReference>
<dbReference type="InterPro" id="IPR000998">
    <property type="entry name" value="MAM_dom"/>
</dbReference>
<feature type="non-terminal residue" evidence="3">
    <location>
        <position position="1"/>
    </location>
</feature>
<dbReference type="InterPro" id="IPR013320">
    <property type="entry name" value="ConA-like_dom_sf"/>
</dbReference>
<comment type="caution">
    <text evidence="3">The sequence shown here is derived from an EMBL/GenBank/DDBJ whole genome shotgun (WGS) entry which is preliminary data.</text>
</comment>
<evidence type="ECO:0000313" key="3">
    <source>
        <dbReference type="EMBL" id="ETE60638.1"/>
    </source>
</evidence>
<dbReference type="PANTHER" id="PTHR23282">
    <property type="entry name" value="APICAL ENDOSOMAL GLYCOPROTEIN PRECURSOR"/>
    <property type="match status" value="1"/>
</dbReference>
<name>V8NG67_OPHHA</name>
<gene>
    <name evidence="3" type="primary">MAMDC4</name>
    <name evidence="3" type="ORF">L345_13626</name>
</gene>
<evidence type="ECO:0000313" key="4">
    <source>
        <dbReference type="Proteomes" id="UP000018936"/>
    </source>
</evidence>
<dbReference type="Pfam" id="PF00629">
    <property type="entry name" value="MAM"/>
    <property type="match status" value="1"/>
</dbReference>
<evidence type="ECO:0000259" key="2">
    <source>
        <dbReference type="PROSITE" id="PS50060"/>
    </source>
</evidence>
<dbReference type="PANTHER" id="PTHR23282:SF101">
    <property type="entry name" value="MAM DOMAIN-CONTAINING PROTEIN"/>
    <property type="match status" value="1"/>
</dbReference>
<keyword evidence="4" id="KW-1185">Reference proteome</keyword>